<dbReference type="PRINTS" id="PR00344">
    <property type="entry name" value="BCTRLSENSOR"/>
</dbReference>
<comment type="caution">
    <text evidence="10">The sequence shown here is derived from an EMBL/GenBank/DDBJ whole genome shotgun (WGS) entry which is preliminary data.</text>
</comment>
<evidence type="ECO:0000256" key="6">
    <source>
        <dbReference type="ARBA" id="ARBA00022840"/>
    </source>
</evidence>
<organism evidence="10 11">
    <name type="scientific">candidate division WOR-3 bacterium</name>
    <dbReference type="NCBI Taxonomy" id="2052148"/>
    <lineage>
        <taxon>Bacteria</taxon>
        <taxon>Bacteria division WOR-3</taxon>
    </lineage>
</organism>
<accession>A0A350HAJ7</accession>
<keyword evidence="4" id="KW-0547">Nucleotide-binding</keyword>
<dbReference type="Proteomes" id="UP000264062">
    <property type="component" value="Unassembled WGS sequence"/>
</dbReference>
<evidence type="ECO:0000256" key="7">
    <source>
        <dbReference type="ARBA" id="ARBA00023012"/>
    </source>
</evidence>
<dbReference type="InterPro" id="IPR036097">
    <property type="entry name" value="HisK_dim/P_sf"/>
</dbReference>
<evidence type="ECO:0000313" key="10">
    <source>
        <dbReference type="EMBL" id="HAV92563.1"/>
    </source>
</evidence>
<dbReference type="Pfam" id="PF02518">
    <property type="entry name" value="HATPase_c"/>
    <property type="match status" value="1"/>
</dbReference>
<protein>
    <recommendedName>
        <fullName evidence="2">histidine kinase</fullName>
        <ecNumber evidence="2">2.7.13.3</ecNumber>
    </recommendedName>
</protein>
<dbReference type="InterPro" id="IPR036890">
    <property type="entry name" value="HATPase_C_sf"/>
</dbReference>
<keyword evidence="5" id="KW-0418">Kinase</keyword>
<evidence type="ECO:0000256" key="1">
    <source>
        <dbReference type="ARBA" id="ARBA00000085"/>
    </source>
</evidence>
<evidence type="ECO:0000256" key="3">
    <source>
        <dbReference type="ARBA" id="ARBA00022679"/>
    </source>
</evidence>
<feature type="domain" description="Histidine kinase" evidence="9">
    <location>
        <begin position="262"/>
        <end position="480"/>
    </location>
</feature>
<reference evidence="10 11" key="1">
    <citation type="journal article" date="2018" name="Nat. Biotechnol.">
        <title>A standardized bacterial taxonomy based on genome phylogeny substantially revises the tree of life.</title>
        <authorList>
            <person name="Parks D.H."/>
            <person name="Chuvochina M."/>
            <person name="Waite D.W."/>
            <person name="Rinke C."/>
            <person name="Skarshewski A."/>
            <person name="Chaumeil P.A."/>
            <person name="Hugenholtz P."/>
        </authorList>
    </citation>
    <scope>NUCLEOTIDE SEQUENCE [LARGE SCALE GENOMIC DNA]</scope>
    <source>
        <strain evidence="10">UBA9956</strain>
    </source>
</reference>
<dbReference type="EC" id="2.7.13.3" evidence="2"/>
<dbReference type="SUPFAM" id="SSF47384">
    <property type="entry name" value="Homodimeric domain of signal transducing histidine kinase"/>
    <property type="match status" value="1"/>
</dbReference>
<feature type="transmembrane region" description="Helical" evidence="8">
    <location>
        <begin position="207"/>
        <end position="228"/>
    </location>
</feature>
<evidence type="ECO:0000259" key="9">
    <source>
        <dbReference type="PROSITE" id="PS50109"/>
    </source>
</evidence>
<proteinExistence type="predicted"/>
<dbReference type="SUPFAM" id="SSF55874">
    <property type="entry name" value="ATPase domain of HSP90 chaperone/DNA topoisomerase II/histidine kinase"/>
    <property type="match status" value="1"/>
</dbReference>
<sequence>MKDSFYIIFAGILFILMFSIFGLILYLNMHSEAKIDNYSKSDLLLNNFVSLTDKALHNLLYFEVHGDTSHKILTEAQLYNLVVKDKADSFILQNYTDILVSDSFIIAKSNDTLHLIPEHCISKNLPFMKSISQTIALYGFNVNHSLPVEVMSGMEKRMPVNSSYGFFETKNYLVNYKSSSSSQRHKFTLVFFRLKSEIFKQINDTTIMFVVLLSLATILIAVFIIFYINAVANIVKLEEVKKKEIELLKLNRMITMERLSESIVHNINNPLTNVKGYLQVLLSKKPELLSDFKLDIVMKNLNFVIDQLKSILVKYRSDNSEEESLFSINNLILSELEFLRQMMTNKGIKYNQDFDETIPEIKGVYNDFKMIFLNIIDNAIDSMTDSPVKQLSVRTQYFNHNIHIQVEDTGCGMSEKTKERIFEMYFTTKSTAPSSKDERPIGTGIGLFSVMKLLQKYNGKIEVTSIINKGSVFTVKIPLN</sequence>
<keyword evidence="8" id="KW-1133">Transmembrane helix</keyword>
<dbReference type="EMBL" id="DMZY01000154">
    <property type="protein sequence ID" value="HAV92563.1"/>
    <property type="molecule type" value="Genomic_DNA"/>
</dbReference>
<evidence type="ECO:0000256" key="4">
    <source>
        <dbReference type="ARBA" id="ARBA00022741"/>
    </source>
</evidence>
<dbReference type="AlphaFoldDB" id="A0A350HAJ7"/>
<dbReference type="PANTHER" id="PTHR43065:SF46">
    <property type="entry name" value="C4-DICARBOXYLATE TRANSPORT SENSOR PROTEIN DCTB"/>
    <property type="match status" value="1"/>
</dbReference>
<dbReference type="GO" id="GO:0005524">
    <property type="term" value="F:ATP binding"/>
    <property type="evidence" value="ECO:0007669"/>
    <property type="project" value="UniProtKB-KW"/>
</dbReference>
<feature type="transmembrane region" description="Helical" evidence="8">
    <location>
        <begin position="6"/>
        <end position="27"/>
    </location>
</feature>
<name>A0A350HAJ7_UNCW3</name>
<gene>
    <name evidence="10" type="ORF">DCW38_05205</name>
</gene>
<evidence type="ECO:0000256" key="5">
    <source>
        <dbReference type="ARBA" id="ARBA00022777"/>
    </source>
</evidence>
<dbReference type="GO" id="GO:0000155">
    <property type="term" value="F:phosphorelay sensor kinase activity"/>
    <property type="evidence" value="ECO:0007669"/>
    <property type="project" value="InterPro"/>
</dbReference>
<keyword evidence="8" id="KW-0812">Transmembrane</keyword>
<keyword evidence="7" id="KW-0902">Two-component regulatory system</keyword>
<evidence type="ECO:0000256" key="8">
    <source>
        <dbReference type="SAM" id="Phobius"/>
    </source>
</evidence>
<keyword evidence="6" id="KW-0067">ATP-binding</keyword>
<dbReference type="PANTHER" id="PTHR43065">
    <property type="entry name" value="SENSOR HISTIDINE KINASE"/>
    <property type="match status" value="1"/>
</dbReference>
<keyword evidence="3" id="KW-0808">Transferase</keyword>
<evidence type="ECO:0000256" key="2">
    <source>
        <dbReference type="ARBA" id="ARBA00012438"/>
    </source>
</evidence>
<keyword evidence="8" id="KW-0472">Membrane</keyword>
<dbReference type="InterPro" id="IPR005467">
    <property type="entry name" value="His_kinase_dom"/>
</dbReference>
<evidence type="ECO:0000313" key="11">
    <source>
        <dbReference type="Proteomes" id="UP000264062"/>
    </source>
</evidence>
<dbReference type="InterPro" id="IPR004358">
    <property type="entry name" value="Sig_transdc_His_kin-like_C"/>
</dbReference>
<dbReference type="InterPro" id="IPR003594">
    <property type="entry name" value="HATPase_dom"/>
</dbReference>
<comment type="catalytic activity">
    <reaction evidence="1">
        <text>ATP + protein L-histidine = ADP + protein N-phospho-L-histidine.</text>
        <dbReference type="EC" id="2.7.13.3"/>
    </reaction>
</comment>
<dbReference type="PROSITE" id="PS50109">
    <property type="entry name" value="HIS_KIN"/>
    <property type="match status" value="1"/>
</dbReference>
<dbReference type="SMART" id="SM00387">
    <property type="entry name" value="HATPase_c"/>
    <property type="match status" value="1"/>
</dbReference>
<dbReference type="Gene3D" id="3.30.565.10">
    <property type="entry name" value="Histidine kinase-like ATPase, C-terminal domain"/>
    <property type="match status" value="1"/>
</dbReference>